<organism evidence="2 3">
    <name type="scientific">Serendipita vermifera MAFF 305830</name>
    <dbReference type="NCBI Taxonomy" id="933852"/>
    <lineage>
        <taxon>Eukaryota</taxon>
        <taxon>Fungi</taxon>
        <taxon>Dikarya</taxon>
        <taxon>Basidiomycota</taxon>
        <taxon>Agaricomycotina</taxon>
        <taxon>Agaricomycetes</taxon>
        <taxon>Sebacinales</taxon>
        <taxon>Serendipitaceae</taxon>
        <taxon>Serendipita</taxon>
    </lineage>
</organism>
<dbReference type="InterPro" id="IPR012479">
    <property type="entry name" value="SAP30BP"/>
</dbReference>
<sequence>MENHGGDESTTLDLTTISMDSLVGYTDDEDGDQTRDQMAGRGFSDEQNRSKHSIPSKSLKSQIMAAVRKPVQSRNGPVSSSRPDAVGLATAQLQGTSLVRERIYGSNIASRDEPQALRALLTRPAADNLTESGIPPPTVHSCSSELKEKLDRFYELKTQGKHFNDSLMSNKAFRNPHLYTKLVEFVDVDEKSTNFPRNLWDPQDVQQDWFAESIGGCSIY</sequence>
<protein>
    <recommendedName>
        <fullName evidence="4">HCNGP-like protein</fullName>
    </recommendedName>
</protein>
<reference evidence="3" key="2">
    <citation type="submission" date="2015-01" db="EMBL/GenBank/DDBJ databases">
        <title>Evolutionary Origins and Diversification of the Mycorrhizal Mutualists.</title>
        <authorList>
            <consortium name="DOE Joint Genome Institute"/>
            <consortium name="Mycorrhizal Genomics Consortium"/>
            <person name="Kohler A."/>
            <person name="Kuo A."/>
            <person name="Nagy L.G."/>
            <person name="Floudas D."/>
            <person name="Copeland A."/>
            <person name="Barry K.W."/>
            <person name="Cichocki N."/>
            <person name="Veneault-Fourrey C."/>
            <person name="LaButti K."/>
            <person name="Lindquist E.A."/>
            <person name="Lipzen A."/>
            <person name="Lundell T."/>
            <person name="Morin E."/>
            <person name="Murat C."/>
            <person name="Riley R."/>
            <person name="Ohm R."/>
            <person name="Sun H."/>
            <person name="Tunlid A."/>
            <person name="Henrissat B."/>
            <person name="Grigoriev I.V."/>
            <person name="Hibbett D.S."/>
            <person name="Martin F."/>
        </authorList>
    </citation>
    <scope>NUCLEOTIDE SEQUENCE [LARGE SCALE GENOMIC DNA]</scope>
    <source>
        <strain evidence="3">MAFF 305830</strain>
    </source>
</reference>
<gene>
    <name evidence="2" type="ORF">M408DRAFT_146718</name>
</gene>
<dbReference type="Pfam" id="PF07818">
    <property type="entry name" value="HCNGP"/>
    <property type="match status" value="1"/>
</dbReference>
<dbReference type="STRING" id="933852.A0A0C3ATT8"/>
<reference evidence="2 3" key="1">
    <citation type="submission" date="2014-04" db="EMBL/GenBank/DDBJ databases">
        <authorList>
            <consortium name="DOE Joint Genome Institute"/>
            <person name="Kuo A."/>
            <person name="Zuccaro A."/>
            <person name="Kohler A."/>
            <person name="Nagy L.G."/>
            <person name="Floudas D."/>
            <person name="Copeland A."/>
            <person name="Barry K.W."/>
            <person name="Cichocki N."/>
            <person name="Veneault-Fourrey C."/>
            <person name="LaButti K."/>
            <person name="Lindquist E.A."/>
            <person name="Lipzen A."/>
            <person name="Lundell T."/>
            <person name="Morin E."/>
            <person name="Murat C."/>
            <person name="Sun H."/>
            <person name="Tunlid A."/>
            <person name="Henrissat B."/>
            <person name="Grigoriev I.V."/>
            <person name="Hibbett D.S."/>
            <person name="Martin F."/>
            <person name="Nordberg H.P."/>
            <person name="Cantor M.N."/>
            <person name="Hua S.X."/>
        </authorList>
    </citation>
    <scope>NUCLEOTIDE SEQUENCE [LARGE SCALE GENOMIC DNA]</scope>
    <source>
        <strain evidence="2 3">MAFF 305830</strain>
    </source>
</reference>
<dbReference type="AlphaFoldDB" id="A0A0C3ATT8"/>
<evidence type="ECO:0000256" key="1">
    <source>
        <dbReference type="SAM" id="MobiDB-lite"/>
    </source>
</evidence>
<accession>A0A0C3ATT8</accession>
<evidence type="ECO:0000313" key="2">
    <source>
        <dbReference type="EMBL" id="KIM27985.1"/>
    </source>
</evidence>
<proteinExistence type="predicted"/>
<dbReference type="GO" id="GO:0005634">
    <property type="term" value="C:nucleus"/>
    <property type="evidence" value="ECO:0007669"/>
    <property type="project" value="TreeGrafter"/>
</dbReference>
<dbReference type="PANTHER" id="PTHR13464">
    <property type="entry name" value="TRANSCRIPTIONAL REGULATOR PROTEIN HCNGP"/>
    <property type="match status" value="1"/>
</dbReference>
<dbReference type="OrthoDB" id="1714508at2759"/>
<name>A0A0C3ATT8_SERVB</name>
<evidence type="ECO:0008006" key="4">
    <source>
        <dbReference type="Google" id="ProtNLM"/>
    </source>
</evidence>
<dbReference type="EMBL" id="KN824295">
    <property type="protein sequence ID" value="KIM27985.1"/>
    <property type="molecule type" value="Genomic_DNA"/>
</dbReference>
<dbReference type="PANTHER" id="PTHR13464:SF0">
    <property type="entry name" value="SAP30-BINDING PROTEIN"/>
    <property type="match status" value="1"/>
</dbReference>
<feature type="region of interest" description="Disordered" evidence="1">
    <location>
        <begin position="23"/>
        <end position="62"/>
    </location>
</feature>
<dbReference type="Proteomes" id="UP000054097">
    <property type="component" value="Unassembled WGS sequence"/>
</dbReference>
<dbReference type="HOGENOM" id="CLU_1256712_0_0_1"/>
<keyword evidence="3" id="KW-1185">Reference proteome</keyword>
<dbReference type="GO" id="GO:0006355">
    <property type="term" value="P:regulation of DNA-templated transcription"/>
    <property type="evidence" value="ECO:0007669"/>
    <property type="project" value="InterPro"/>
</dbReference>
<evidence type="ECO:0000313" key="3">
    <source>
        <dbReference type="Proteomes" id="UP000054097"/>
    </source>
</evidence>